<dbReference type="EMBL" id="JACHMO010000001">
    <property type="protein sequence ID" value="MBB5800884.1"/>
    <property type="molecule type" value="Genomic_DNA"/>
</dbReference>
<dbReference type="AlphaFoldDB" id="A0A7W9HEM8"/>
<accession>A0A7W9HEM8</accession>
<gene>
    <name evidence="2" type="ORF">F4560_000652</name>
</gene>
<keyword evidence="2" id="KW-0808">Transferase</keyword>
<dbReference type="Pfam" id="PF00109">
    <property type="entry name" value="ketoacyl-synt"/>
    <property type="match status" value="1"/>
</dbReference>
<comment type="caution">
    <text evidence="2">The sequence shown here is derived from an EMBL/GenBank/DDBJ whole genome shotgun (WGS) entry which is preliminary data.</text>
</comment>
<protein>
    <submittedName>
        <fullName evidence="2">3-oxoacyl-[acyl-carrier-protein] synthase II</fullName>
        <ecNumber evidence="2">2.3.1.179</ecNumber>
    </submittedName>
</protein>
<proteinExistence type="predicted"/>
<dbReference type="InterPro" id="IPR014030">
    <property type="entry name" value="Ketoacyl_synth_N"/>
</dbReference>
<dbReference type="Proteomes" id="UP000552097">
    <property type="component" value="Unassembled WGS sequence"/>
</dbReference>
<name>A0A7W9HEM8_9PSEU</name>
<dbReference type="RefSeq" id="WP_184915981.1">
    <property type="nucleotide sequence ID" value="NZ_JACHMO010000001.1"/>
</dbReference>
<keyword evidence="2" id="KW-0012">Acyltransferase</keyword>
<dbReference type="GO" id="GO:0004315">
    <property type="term" value="F:3-oxoacyl-[acyl-carrier-protein] synthase activity"/>
    <property type="evidence" value="ECO:0007669"/>
    <property type="project" value="UniProtKB-EC"/>
</dbReference>
<evidence type="ECO:0000313" key="3">
    <source>
        <dbReference type="Proteomes" id="UP000552097"/>
    </source>
</evidence>
<reference evidence="2 3" key="1">
    <citation type="submission" date="2020-08" db="EMBL/GenBank/DDBJ databases">
        <title>Sequencing the genomes of 1000 actinobacteria strains.</title>
        <authorList>
            <person name="Klenk H.-P."/>
        </authorList>
    </citation>
    <scope>NUCLEOTIDE SEQUENCE [LARGE SCALE GENOMIC DNA]</scope>
    <source>
        <strain evidence="2 3">DSM 45486</strain>
    </source>
</reference>
<evidence type="ECO:0000313" key="2">
    <source>
        <dbReference type="EMBL" id="MBB5800884.1"/>
    </source>
</evidence>
<sequence length="352" mass="36406">MNAPVITAWSALSPFGGDTAAFRDGVLALPATSAGESGPLVVPGFDVKQALGRRGTRAMDRATALAVVAVRDLLDSVPDRRERATGPTGAIVLGTTTGSAASAMQITRDSLTGEKPFYVEAARVPNAIMNCPAGQSAIWQQVKGPNTTLAGGRAAGLLGLRYSRRLLDAGRASAVLCGAVEEFSPQRQLLEERGRPAVDEPIRLGEGAAILMVEHALAVEPDDVLAEVLAVESGVHGPEDAAERIANCVTRTLNSAGIAPEDLWAVSTVPRTAEDRRVETRALDTALGSATPTRFPLESPWGDAGAVTAVFQIASVLATAHREGGAGKPVLILAVDPDGLHAAALLRIGEPS</sequence>
<keyword evidence="3" id="KW-1185">Reference proteome</keyword>
<evidence type="ECO:0000259" key="1">
    <source>
        <dbReference type="Pfam" id="PF00109"/>
    </source>
</evidence>
<dbReference type="InterPro" id="IPR016039">
    <property type="entry name" value="Thiolase-like"/>
</dbReference>
<dbReference type="Gene3D" id="3.40.47.10">
    <property type="match status" value="1"/>
</dbReference>
<organism evidence="2 3">
    <name type="scientific">Saccharothrix ecbatanensis</name>
    <dbReference type="NCBI Taxonomy" id="1105145"/>
    <lineage>
        <taxon>Bacteria</taxon>
        <taxon>Bacillati</taxon>
        <taxon>Actinomycetota</taxon>
        <taxon>Actinomycetes</taxon>
        <taxon>Pseudonocardiales</taxon>
        <taxon>Pseudonocardiaceae</taxon>
        <taxon>Saccharothrix</taxon>
    </lineage>
</organism>
<dbReference type="EC" id="2.3.1.179" evidence="2"/>
<feature type="domain" description="Beta-ketoacyl synthase-like N-terminal" evidence="1">
    <location>
        <begin position="53"/>
        <end position="182"/>
    </location>
</feature>
<dbReference type="SUPFAM" id="SSF53901">
    <property type="entry name" value="Thiolase-like"/>
    <property type="match status" value="1"/>
</dbReference>